<evidence type="ECO:0000313" key="2">
    <source>
        <dbReference type="EMBL" id="KDP21759.1"/>
    </source>
</evidence>
<reference evidence="2 3" key="1">
    <citation type="journal article" date="2014" name="PLoS ONE">
        <title>Global Analysis of Gene Expression Profiles in Physic Nut (Jatropha curcas L.) Seedlings Exposed to Salt Stress.</title>
        <authorList>
            <person name="Zhang L."/>
            <person name="Zhang C."/>
            <person name="Wu P."/>
            <person name="Chen Y."/>
            <person name="Li M."/>
            <person name="Jiang H."/>
            <person name="Wu G."/>
        </authorList>
    </citation>
    <scope>NUCLEOTIDE SEQUENCE [LARGE SCALE GENOMIC DNA]</scope>
    <source>
        <strain evidence="3">cv. GZQX0401</strain>
        <tissue evidence="2">Young leaves</tissue>
    </source>
</reference>
<dbReference type="AlphaFoldDB" id="A0A067JQG7"/>
<protein>
    <recommendedName>
        <fullName evidence="4">Aminotransferase-like plant mobile domain-containing protein</fullName>
    </recommendedName>
</protein>
<dbReference type="EMBL" id="KK915561">
    <property type="protein sequence ID" value="KDP21759.1"/>
    <property type="molecule type" value="Genomic_DNA"/>
</dbReference>
<keyword evidence="3" id="KW-1185">Reference proteome</keyword>
<feature type="region of interest" description="Disordered" evidence="1">
    <location>
        <begin position="1"/>
        <end position="21"/>
    </location>
</feature>
<accession>A0A067JQG7</accession>
<sequence>MRGFQNEAQVGASSTDASASRTFRNQVSSLVQSLPNDLHFNPNTMVFRFEDFEVTPTSEEMCAIMGHHPKQDESPALPPGPRYDLTEAAALCLVYLPGGIDPDQGLPLEPFLNKVYRCTVFMMIMGETMCWVRDIALQVTDFNVHHRGCSMLLQAWALDKLSLIAPVPARSIPSYGPANFRTCSRGHFDFGDNPMIRWICLWWRIRLVTAGSMNLNYVLYASLDHSMAYFPDRINRQYGVIQRVPRVHNFESSPVT</sequence>
<proteinExistence type="predicted"/>
<evidence type="ECO:0000256" key="1">
    <source>
        <dbReference type="SAM" id="MobiDB-lite"/>
    </source>
</evidence>
<evidence type="ECO:0000313" key="3">
    <source>
        <dbReference type="Proteomes" id="UP000027138"/>
    </source>
</evidence>
<organism evidence="2 3">
    <name type="scientific">Jatropha curcas</name>
    <name type="common">Barbados nut</name>
    <dbReference type="NCBI Taxonomy" id="180498"/>
    <lineage>
        <taxon>Eukaryota</taxon>
        <taxon>Viridiplantae</taxon>
        <taxon>Streptophyta</taxon>
        <taxon>Embryophyta</taxon>
        <taxon>Tracheophyta</taxon>
        <taxon>Spermatophyta</taxon>
        <taxon>Magnoliopsida</taxon>
        <taxon>eudicotyledons</taxon>
        <taxon>Gunneridae</taxon>
        <taxon>Pentapetalae</taxon>
        <taxon>rosids</taxon>
        <taxon>fabids</taxon>
        <taxon>Malpighiales</taxon>
        <taxon>Euphorbiaceae</taxon>
        <taxon>Crotonoideae</taxon>
        <taxon>Jatropheae</taxon>
        <taxon>Jatropha</taxon>
    </lineage>
</organism>
<gene>
    <name evidence="2" type="ORF">JCGZ_03521</name>
</gene>
<evidence type="ECO:0008006" key="4">
    <source>
        <dbReference type="Google" id="ProtNLM"/>
    </source>
</evidence>
<name>A0A067JQG7_JATCU</name>
<dbReference type="Proteomes" id="UP000027138">
    <property type="component" value="Unassembled WGS sequence"/>
</dbReference>